<evidence type="ECO:0000256" key="2">
    <source>
        <dbReference type="ARBA" id="ARBA00022448"/>
    </source>
</evidence>
<protein>
    <submittedName>
        <fullName evidence="6">Sugar ABC transporter substrate-binding protein</fullName>
    </submittedName>
</protein>
<reference evidence="6 7" key="1">
    <citation type="journal article" date="2019" name="Int. J. Syst. Evol. Microbiol.">
        <title>Capsulimonas corticalis gen. nov., sp. nov., an aerobic capsulated bacterium, of a novel bacterial order, Capsulimonadales ord. nov., of the class Armatimonadia of the phylum Armatimonadetes.</title>
        <authorList>
            <person name="Li J."/>
            <person name="Kudo C."/>
            <person name="Tonouchi A."/>
        </authorList>
    </citation>
    <scope>NUCLEOTIDE SEQUENCE [LARGE SCALE GENOMIC DNA]</scope>
    <source>
        <strain evidence="6 7">AX-7</strain>
    </source>
</reference>
<feature type="chain" id="PRO_5043725097" evidence="5">
    <location>
        <begin position="31"/>
        <end position="458"/>
    </location>
</feature>
<dbReference type="PANTHER" id="PTHR30061">
    <property type="entry name" value="MALTOSE-BINDING PERIPLASMIC PROTEIN"/>
    <property type="match status" value="1"/>
</dbReference>
<evidence type="ECO:0000313" key="6">
    <source>
        <dbReference type="EMBL" id="BDI34249.1"/>
    </source>
</evidence>
<dbReference type="PANTHER" id="PTHR30061:SF50">
    <property type="entry name" value="MALTOSE_MALTODEXTRIN-BINDING PERIPLASMIC PROTEIN"/>
    <property type="match status" value="1"/>
</dbReference>
<dbReference type="GO" id="GO:0042956">
    <property type="term" value="P:maltodextrin transmembrane transport"/>
    <property type="evidence" value="ECO:0007669"/>
    <property type="project" value="TreeGrafter"/>
</dbReference>
<comment type="similarity">
    <text evidence="1">Belongs to the bacterial solute-binding protein 1 family.</text>
</comment>
<name>A0A402CWP9_9BACT</name>
<keyword evidence="3 5" id="KW-0732">Signal</keyword>
<evidence type="ECO:0000256" key="3">
    <source>
        <dbReference type="ARBA" id="ARBA00022729"/>
    </source>
</evidence>
<dbReference type="EMBL" id="AP025739">
    <property type="protein sequence ID" value="BDI34249.1"/>
    <property type="molecule type" value="Genomic_DNA"/>
</dbReference>
<dbReference type="GO" id="GO:0055052">
    <property type="term" value="C:ATP-binding cassette (ABC) transporter complex, substrate-binding subunit-containing"/>
    <property type="evidence" value="ECO:0007669"/>
    <property type="project" value="TreeGrafter"/>
</dbReference>
<accession>A0A402CWP9</accession>
<evidence type="ECO:0000256" key="4">
    <source>
        <dbReference type="SAM" id="MobiDB-lite"/>
    </source>
</evidence>
<dbReference type="SUPFAM" id="SSF53850">
    <property type="entry name" value="Periplasmic binding protein-like II"/>
    <property type="match status" value="1"/>
</dbReference>
<dbReference type="Proteomes" id="UP000287394">
    <property type="component" value="Chromosome"/>
</dbReference>
<dbReference type="AlphaFoldDB" id="A0A402CWP9"/>
<dbReference type="InterPro" id="IPR006059">
    <property type="entry name" value="SBP"/>
</dbReference>
<dbReference type="GO" id="GO:1901982">
    <property type="term" value="F:maltose binding"/>
    <property type="evidence" value="ECO:0007669"/>
    <property type="project" value="TreeGrafter"/>
</dbReference>
<dbReference type="Pfam" id="PF01547">
    <property type="entry name" value="SBP_bac_1"/>
    <property type="match status" value="1"/>
</dbReference>
<dbReference type="RefSeq" id="WP_165864244.1">
    <property type="nucleotide sequence ID" value="NZ_AP025739.1"/>
</dbReference>
<evidence type="ECO:0000313" key="7">
    <source>
        <dbReference type="Proteomes" id="UP000287394"/>
    </source>
</evidence>
<evidence type="ECO:0000256" key="5">
    <source>
        <dbReference type="SAM" id="SignalP"/>
    </source>
</evidence>
<organism evidence="6 7">
    <name type="scientific">Capsulimonas corticalis</name>
    <dbReference type="NCBI Taxonomy" id="2219043"/>
    <lineage>
        <taxon>Bacteria</taxon>
        <taxon>Bacillati</taxon>
        <taxon>Armatimonadota</taxon>
        <taxon>Armatimonadia</taxon>
        <taxon>Capsulimonadales</taxon>
        <taxon>Capsulimonadaceae</taxon>
        <taxon>Capsulimonas</taxon>
    </lineage>
</organism>
<feature type="signal peptide" evidence="5">
    <location>
        <begin position="1"/>
        <end position="30"/>
    </location>
</feature>
<sequence>MQGNTRKRVATALAALTVAGALTITLAPQAHWTTPATAFAARPAPPRIPVYYWHMWSAQWQPVMEHVVAEFNASQTKYEVIPVQVPYGQADTKFLLSAAGGDPPDVMAQWTQAIGSWGQAGVLQPLETKMSPAERRSFSHDTYPVFHDNGWYKGHLYGLPLAVDVYACYYRPDQFRQAGLDPDRFPDTLEALTDVGSRLNQVDSDGRYARLGFLPQGLTRYAPAFGGGFYDPRTHQALLDTPENKRALDYLTQTGQKLGMERVRRFSAGLKSENNGADWPFIDGSFTVTLDGEWRVMQLAQFAPHMEYRVAPLPPPRGGKPLASFASIDYLTIPVGAQHPEGAWEFIKFWSGLDDPERAAAFNASFGWLPSSPRMTNSPAYQAYLRRYPQYQTFVRLAASSNLVTTPPVPYQQFLMDRIQSKDELAERGAVTPNEALAQLERETERERRRRRELGYDQ</sequence>
<feature type="region of interest" description="Disordered" evidence="4">
    <location>
        <begin position="425"/>
        <end position="458"/>
    </location>
</feature>
<dbReference type="Gene3D" id="3.40.190.10">
    <property type="entry name" value="Periplasmic binding protein-like II"/>
    <property type="match status" value="2"/>
</dbReference>
<dbReference type="FunCoup" id="A0A402CWP9">
    <property type="interactions" value="89"/>
</dbReference>
<gene>
    <name evidence="6" type="ORF">CCAX7_63000</name>
</gene>
<evidence type="ECO:0000256" key="1">
    <source>
        <dbReference type="ARBA" id="ARBA00008520"/>
    </source>
</evidence>
<proteinExistence type="inferred from homology"/>
<feature type="compositionally biased region" description="Basic and acidic residues" evidence="4">
    <location>
        <begin position="440"/>
        <end position="458"/>
    </location>
</feature>
<dbReference type="KEGG" id="ccot:CCAX7_63000"/>
<dbReference type="GO" id="GO:0015768">
    <property type="term" value="P:maltose transport"/>
    <property type="evidence" value="ECO:0007669"/>
    <property type="project" value="TreeGrafter"/>
</dbReference>
<keyword evidence="7" id="KW-1185">Reference proteome</keyword>
<keyword evidence="2" id="KW-0813">Transport</keyword>